<evidence type="ECO:0000313" key="2">
    <source>
        <dbReference type="Proteomes" id="UP000008493"/>
    </source>
</evidence>
<dbReference type="eggNOG" id="ENOG502SIW4">
    <property type="taxonomic scope" value="Eukaryota"/>
</dbReference>
<protein>
    <submittedName>
        <fullName evidence="1">Uncharacterized protein</fullName>
    </submittedName>
</protein>
<dbReference type="RefSeq" id="XP_007334373.1">
    <property type="nucleotide sequence ID" value="XM_007334311.1"/>
</dbReference>
<reference evidence="2" key="1">
    <citation type="journal article" date="2012" name="Proc. Natl. Acad. Sci. U.S.A.">
        <title>Genome sequence of the button mushroom Agaricus bisporus reveals mechanisms governing adaptation to a humic-rich ecological niche.</title>
        <authorList>
            <person name="Morin E."/>
            <person name="Kohler A."/>
            <person name="Baker A.R."/>
            <person name="Foulongne-Oriol M."/>
            <person name="Lombard V."/>
            <person name="Nagy L.G."/>
            <person name="Ohm R.A."/>
            <person name="Patyshakuliyeva A."/>
            <person name="Brun A."/>
            <person name="Aerts A.L."/>
            <person name="Bailey A.M."/>
            <person name="Billette C."/>
            <person name="Coutinho P.M."/>
            <person name="Deakin G."/>
            <person name="Doddapaneni H."/>
            <person name="Floudas D."/>
            <person name="Grimwood J."/>
            <person name="Hilden K."/>
            <person name="Kuees U."/>
            <person name="LaButti K.M."/>
            <person name="Lapidus A."/>
            <person name="Lindquist E.A."/>
            <person name="Lucas S.M."/>
            <person name="Murat C."/>
            <person name="Riley R.W."/>
            <person name="Salamov A.A."/>
            <person name="Schmutz J."/>
            <person name="Subramanian V."/>
            <person name="Woesten H.A.B."/>
            <person name="Xu J."/>
            <person name="Eastwood D.C."/>
            <person name="Foster G.D."/>
            <person name="Sonnenberg A.S."/>
            <person name="Cullen D."/>
            <person name="de Vries R.P."/>
            <person name="Lundell T."/>
            <person name="Hibbett D.S."/>
            <person name="Henrissat B."/>
            <person name="Burton K.S."/>
            <person name="Kerrigan R.W."/>
            <person name="Challen M.P."/>
            <person name="Grigoriev I.V."/>
            <person name="Martin F."/>
        </authorList>
    </citation>
    <scope>NUCLEOTIDE SEQUENCE [LARGE SCALE GENOMIC DNA]</scope>
    <source>
        <strain evidence="2">JB137-S8 / ATCC MYA-4627 / FGSC 10392</strain>
    </source>
</reference>
<dbReference type="STRING" id="597362.K5WWL9"/>
<dbReference type="InterPro" id="IPR041078">
    <property type="entry name" value="Plavaka"/>
</dbReference>
<dbReference type="Proteomes" id="UP000008493">
    <property type="component" value="Unassembled WGS sequence"/>
</dbReference>
<dbReference type="Pfam" id="PF18759">
    <property type="entry name" value="Plavaka"/>
    <property type="match status" value="1"/>
</dbReference>
<accession>K5WWL9</accession>
<dbReference type="OrthoDB" id="3239511at2759"/>
<proteinExistence type="predicted"/>
<dbReference type="InParanoid" id="K5WWL9"/>
<dbReference type="EMBL" id="JH971422">
    <property type="protein sequence ID" value="EKM74987.1"/>
    <property type="molecule type" value="Genomic_DNA"/>
</dbReference>
<gene>
    <name evidence="1" type="ORF">AGABI1DRAFT_132682</name>
</gene>
<dbReference type="GeneID" id="18827750"/>
<evidence type="ECO:0000313" key="1">
    <source>
        <dbReference type="EMBL" id="EKM74987.1"/>
    </source>
</evidence>
<keyword evidence="2" id="KW-1185">Reference proteome</keyword>
<organism evidence="1 2">
    <name type="scientific">Agaricus bisporus var. burnettii (strain JB137-S8 / ATCC MYA-4627 / FGSC 10392)</name>
    <name type="common">White button mushroom</name>
    <dbReference type="NCBI Taxonomy" id="597362"/>
    <lineage>
        <taxon>Eukaryota</taxon>
        <taxon>Fungi</taxon>
        <taxon>Dikarya</taxon>
        <taxon>Basidiomycota</taxon>
        <taxon>Agaricomycotina</taxon>
        <taxon>Agaricomycetes</taxon>
        <taxon>Agaricomycetidae</taxon>
        <taxon>Agaricales</taxon>
        <taxon>Agaricineae</taxon>
        <taxon>Agaricaceae</taxon>
        <taxon>Agaricus</taxon>
    </lineage>
</organism>
<sequence>MNKTQLKKLITLVNQAVTAGPNNEHEGFTISSVKEIEKIWKLTAEQHVKFQKTEVSVLYKNVPTQFPFLFRYPWDWILEIVKDPHLAPNIAWEAQHKAQEEDELLDGYRLFMKIQMKQKKAAFINFKQAVWNESFHIFLQTLIETDEVGKWVTCGDGVLRWLFVIVLIFLADFEEYMTVSLTRGSNAHFPCPVCLVPKSELSNLSKLYKLRNQLEMKEIVVNAMAPGVSAAEREKELKEYGLQPVYNTFWHLKRCDIYQAISYDTLHSDDNGLWEDHFFTQFKKLISDRESISKIDSQFDQVPRWPGLNHFKSVMNISFNDGSKNRDISSIFIFAATCILGQDRESAAYQLLKLGQKELEKFGVEMQKYIDITIEEAELLVQEEEEEEDNTSKITGVARNFSTKPNESMHGPIRKSYHRRTNFKNFGDQILMADEMMVASSFIRSNLDRLDSWNNATADESDEPSCYTNEPSNLGRLPLSPTALVTHFFLSLLPMLSISQSTSSTTPHSPDSPTDCSSAQASAYAQALLTGVNVNPAAFKDASIPLSSMIEIHAN</sequence>
<dbReference type="AlphaFoldDB" id="K5WWL9"/>
<name>K5WWL9_AGABU</name>
<dbReference type="HOGENOM" id="CLU_009122_0_1_1"/>
<dbReference type="KEGG" id="abp:AGABI1DRAFT132682"/>